<dbReference type="Proteomes" id="UP000663836">
    <property type="component" value="Unassembled WGS sequence"/>
</dbReference>
<dbReference type="EMBL" id="CAJNOT010002696">
    <property type="protein sequence ID" value="CAF1336775.1"/>
    <property type="molecule type" value="Genomic_DNA"/>
</dbReference>
<sequence length="323" mass="38994">MNSSMFQNSIESSLDRLDRLNLRYQRELVLKNKHYEDLVDRHYPHYKKFELPLNYNLIYIHKQTSIEILNHIINVASDTYHFILDTQNEIDPYPWATKYTPSLLQIKFDSFKHSPLILFVEVSYLKSNFSTRTHDYTKQQKIKQLFKNIFSSNKYIFAWGNVKEKLTPFYKFQLFTENDLNQLNTIDLHAHFREWYKLFFPSSLIAKVRSKNEPYSLQTAIFLVFDEWLNTRMQYASWNCGIDTNLKTYHCQFSSKIDNDYYHFVRDEINYRKEMEIYAISNCFAIKKLMNLMLKQKPLSEKNILSSSKIIHYKRQKRPQSLV</sequence>
<comment type="caution">
    <text evidence="2">The sequence shown here is derived from an EMBL/GenBank/DDBJ whole genome shotgun (WGS) entry which is preliminary data.</text>
</comment>
<accession>A0A819J6L5</accession>
<organism evidence="2 3">
    <name type="scientific">Rotaria sordida</name>
    <dbReference type="NCBI Taxonomy" id="392033"/>
    <lineage>
        <taxon>Eukaryota</taxon>
        <taxon>Metazoa</taxon>
        <taxon>Spiralia</taxon>
        <taxon>Gnathifera</taxon>
        <taxon>Rotifera</taxon>
        <taxon>Eurotatoria</taxon>
        <taxon>Bdelloidea</taxon>
        <taxon>Philodinida</taxon>
        <taxon>Philodinidae</taxon>
        <taxon>Rotaria</taxon>
    </lineage>
</organism>
<dbReference type="EMBL" id="CAJOBD010003089">
    <property type="protein sequence ID" value="CAF3927685.1"/>
    <property type="molecule type" value="Genomic_DNA"/>
</dbReference>
<protein>
    <submittedName>
        <fullName evidence="2">Uncharacterized protein</fullName>
    </submittedName>
</protein>
<dbReference type="AlphaFoldDB" id="A0A819J6L5"/>
<evidence type="ECO:0000313" key="3">
    <source>
        <dbReference type="Proteomes" id="UP000663836"/>
    </source>
</evidence>
<dbReference type="Proteomes" id="UP000663864">
    <property type="component" value="Unassembled WGS sequence"/>
</dbReference>
<proteinExistence type="predicted"/>
<evidence type="ECO:0000313" key="1">
    <source>
        <dbReference type="EMBL" id="CAF1336775.1"/>
    </source>
</evidence>
<reference evidence="2" key="1">
    <citation type="submission" date="2021-02" db="EMBL/GenBank/DDBJ databases">
        <authorList>
            <person name="Nowell W R."/>
        </authorList>
    </citation>
    <scope>NUCLEOTIDE SEQUENCE</scope>
</reference>
<evidence type="ECO:0000313" key="2">
    <source>
        <dbReference type="EMBL" id="CAF3927685.1"/>
    </source>
</evidence>
<name>A0A819J6L5_9BILA</name>
<gene>
    <name evidence="2" type="ORF">JBS370_LOCUS22280</name>
    <name evidence="1" type="ORF">ZHD862_LOCUS29832</name>
</gene>